<comment type="subcellular location">
    <subcellularLocation>
        <location evidence="1">Membrane</location>
        <topology evidence="1">Multi-pass membrane protein</topology>
    </subcellularLocation>
</comment>
<feature type="transmembrane region" description="Helical" evidence="6">
    <location>
        <begin position="527"/>
        <end position="549"/>
    </location>
</feature>
<dbReference type="HOGENOM" id="CLU_436440_0_0_1"/>
<feature type="transmembrane region" description="Helical" evidence="6">
    <location>
        <begin position="438"/>
        <end position="460"/>
    </location>
</feature>
<feature type="transmembrane region" description="Helical" evidence="6">
    <location>
        <begin position="86"/>
        <end position="103"/>
    </location>
</feature>
<feature type="transmembrane region" description="Helical" evidence="6">
    <location>
        <begin position="492"/>
        <end position="515"/>
    </location>
</feature>
<evidence type="ECO:0000256" key="2">
    <source>
        <dbReference type="ARBA" id="ARBA00022692"/>
    </source>
</evidence>
<dbReference type="STRING" id="44689.Q55EQ7"/>
<comment type="caution">
    <text evidence="8">The sequence shown here is derived from an EMBL/GenBank/DDBJ whole genome shotgun (WGS) entry which is preliminary data.</text>
</comment>
<evidence type="ECO:0000313" key="9">
    <source>
        <dbReference type="Proteomes" id="UP000002195"/>
    </source>
</evidence>
<feature type="compositionally biased region" description="Basic and acidic residues" evidence="5">
    <location>
        <begin position="302"/>
        <end position="318"/>
    </location>
</feature>
<evidence type="ECO:0000256" key="4">
    <source>
        <dbReference type="ARBA" id="ARBA00023136"/>
    </source>
</evidence>
<gene>
    <name evidence="8" type="ORF">DDB_G0268784</name>
</gene>
<dbReference type="Pfam" id="PF07690">
    <property type="entry name" value="MFS_1"/>
    <property type="match status" value="1"/>
</dbReference>
<dbReference type="Proteomes" id="UP000002195">
    <property type="component" value="Unassembled WGS sequence"/>
</dbReference>
<keyword evidence="9" id="KW-1185">Reference proteome</keyword>
<feature type="transmembrane region" description="Helical" evidence="6">
    <location>
        <begin position="400"/>
        <end position="418"/>
    </location>
</feature>
<feature type="compositionally biased region" description="Polar residues" evidence="5">
    <location>
        <begin position="358"/>
        <end position="372"/>
    </location>
</feature>
<feature type="transmembrane region" description="Helical" evidence="6">
    <location>
        <begin position="183"/>
        <end position="205"/>
    </location>
</feature>
<evidence type="ECO:0000256" key="3">
    <source>
        <dbReference type="ARBA" id="ARBA00022989"/>
    </source>
</evidence>
<dbReference type="FunCoup" id="Q55EQ7">
    <property type="interactions" value="46"/>
</dbReference>
<evidence type="ECO:0000256" key="5">
    <source>
        <dbReference type="SAM" id="MobiDB-lite"/>
    </source>
</evidence>
<feature type="region of interest" description="Disordered" evidence="5">
    <location>
        <begin position="279"/>
        <end position="372"/>
    </location>
</feature>
<accession>Q55EQ7</accession>
<dbReference type="KEGG" id="ddi:DDB_G0268784"/>
<dbReference type="CDD" id="cd17354">
    <property type="entry name" value="MFS_Mch1p_like"/>
    <property type="match status" value="1"/>
</dbReference>
<dbReference type="PhylomeDB" id="Q55EQ7"/>
<dbReference type="PaxDb" id="44689-DDB0190036"/>
<sequence>MTNEINPTLNKLKDSNYSVTTEELELEERSLGESVDSFGNNGKSNNLESTEISIKENKKIKPKKDQSLHRFYKPPHFIKNVKVQRILSLAWGIFAILASGTLYGFSTISNEVRDTLGYSQTDIALAISMGDVGMYIGLTVGLFFDFFGPFFTNALATVLYVIGCTGVWALVKGHISSSVGLLAFFLFLIGQSSYGTFTACVVANVHNYNILHRGKISGILCGMFALSAAVFSLIYKLFFEDDLGGYLLFMAILLSIVSLIATYIVRLVRIEGVEEPEILNHSNQDDDENDKQKQQQQNENDEVNKEKPLKIINSKDEESNLEGSGNSDTKSKFVLDGSSSSISSSSSSSSSSNSSESLQQPNSNSTISSHNQNSIDTSIPNFLDGKRDISGFKLLKMIEFWGLWIIYFFAGGLSIMFLNNIAIMAEAMKESDSVHSNLVIVFSIGNLIGRVGMGFLSDLISKRVSRFWCVVLSSLVLTITHLICAFELKPLLYPATILTGIGYGGIVSIMVLLASFRFGPRRFGLNFGFLALSSASGSLIFSTVSSKIYDGLSENSVDSKCYGNHCFEVSFLLSFALNLLSVIIGLFLIYYTKKTDKKELNKIIGGTLSLEIDIVIRELLINNSGSVCHDLNTLFGCHLHELGIEVKVIHIIEKQVEVYFPIFSKI</sequence>
<dbReference type="InterPro" id="IPR036259">
    <property type="entry name" value="MFS_trans_sf"/>
</dbReference>
<keyword evidence="4 6" id="KW-0472">Membrane</keyword>
<feature type="domain" description="Nodulin-like" evidence="7">
    <location>
        <begin position="93"/>
        <end position="269"/>
    </location>
</feature>
<dbReference type="PANTHER" id="PTHR21576:SF158">
    <property type="entry name" value="RIBOSOMAL RNA-PROCESSING PROTEIN 12-LIKE CONSERVED DOMAIN-CONTAINING PROTEIN"/>
    <property type="match status" value="1"/>
</dbReference>
<dbReference type="RefSeq" id="XP_646963.1">
    <property type="nucleotide sequence ID" value="XM_641871.1"/>
</dbReference>
<evidence type="ECO:0000256" key="1">
    <source>
        <dbReference type="ARBA" id="ARBA00004141"/>
    </source>
</evidence>
<dbReference type="dictyBase" id="DDB_G0268784"/>
<dbReference type="eggNOG" id="ENOG502QSJM">
    <property type="taxonomic scope" value="Eukaryota"/>
</dbReference>
<dbReference type="Pfam" id="PF06813">
    <property type="entry name" value="Nodulin-like"/>
    <property type="match status" value="1"/>
</dbReference>
<dbReference type="OMA" id="CFQGVIV"/>
<dbReference type="PANTHER" id="PTHR21576">
    <property type="entry name" value="UNCHARACTERIZED NODULIN-LIKE PROTEIN"/>
    <property type="match status" value="1"/>
</dbReference>
<feature type="transmembrane region" description="Helical" evidence="6">
    <location>
        <begin position="123"/>
        <end position="144"/>
    </location>
</feature>
<dbReference type="InterPro" id="IPR011701">
    <property type="entry name" value="MFS"/>
</dbReference>
<reference evidence="8 9" key="1">
    <citation type="journal article" date="2005" name="Nature">
        <title>The genome of the social amoeba Dictyostelium discoideum.</title>
        <authorList>
            <consortium name="The Dictyostelium discoideum Sequencing Consortium"/>
            <person name="Eichinger L."/>
            <person name="Pachebat J.A."/>
            <person name="Glockner G."/>
            <person name="Rajandream M.A."/>
            <person name="Sucgang R."/>
            <person name="Berriman M."/>
            <person name="Song J."/>
            <person name="Olsen R."/>
            <person name="Szafranski K."/>
            <person name="Xu Q."/>
            <person name="Tunggal B."/>
            <person name="Kummerfeld S."/>
            <person name="Madera M."/>
            <person name="Konfortov B.A."/>
            <person name="Rivero F."/>
            <person name="Bankier A.T."/>
            <person name="Lehmann R."/>
            <person name="Hamlin N."/>
            <person name="Davies R."/>
            <person name="Gaudet P."/>
            <person name="Fey P."/>
            <person name="Pilcher K."/>
            <person name="Chen G."/>
            <person name="Saunders D."/>
            <person name="Sodergren E."/>
            <person name="Davis P."/>
            <person name="Kerhornou A."/>
            <person name="Nie X."/>
            <person name="Hall N."/>
            <person name="Anjard C."/>
            <person name="Hemphill L."/>
            <person name="Bason N."/>
            <person name="Farbrother P."/>
            <person name="Desany B."/>
            <person name="Just E."/>
            <person name="Morio T."/>
            <person name="Rost R."/>
            <person name="Churcher C."/>
            <person name="Cooper J."/>
            <person name="Haydock S."/>
            <person name="van Driessche N."/>
            <person name="Cronin A."/>
            <person name="Goodhead I."/>
            <person name="Muzny D."/>
            <person name="Mourier T."/>
            <person name="Pain A."/>
            <person name="Lu M."/>
            <person name="Harper D."/>
            <person name="Lindsay R."/>
            <person name="Hauser H."/>
            <person name="James K."/>
            <person name="Quiles M."/>
            <person name="Madan Babu M."/>
            <person name="Saito T."/>
            <person name="Buchrieser C."/>
            <person name="Wardroper A."/>
            <person name="Felder M."/>
            <person name="Thangavelu M."/>
            <person name="Johnson D."/>
            <person name="Knights A."/>
            <person name="Loulseged H."/>
            <person name="Mungall K."/>
            <person name="Oliver K."/>
            <person name="Price C."/>
            <person name="Quail M.A."/>
            <person name="Urushihara H."/>
            <person name="Hernandez J."/>
            <person name="Rabbinowitsch E."/>
            <person name="Steffen D."/>
            <person name="Sanders M."/>
            <person name="Ma J."/>
            <person name="Kohara Y."/>
            <person name="Sharp S."/>
            <person name="Simmonds M."/>
            <person name="Spiegler S."/>
            <person name="Tivey A."/>
            <person name="Sugano S."/>
            <person name="White B."/>
            <person name="Walker D."/>
            <person name="Woodward J."/>
            <person name="Winckler T."/>
            <person name="Tanaka Y."/>
            <person name="Shaulsky G."/>
            <person name="Schleicher M."/>
            <person name="Weinstock G."/>
            <person name="Rosenthal A."/>
            <person name="Cox E.C."/>
            <person name="Chisholm R.L."/>
            <person name="Gibbs R."/>
            <person name="Loomis W.F."/>
            <person name="Platzer M."/>
            <person name="Kay R.R."/>
            <person name="Williams J."/>
            <person name="Dear P.H."/>
            <person name="Noegel A.A."/>
            <person name="Barrell B."/>
            <person name="Kuspa A."/>
        </authorList>
    </citation>
    <scope>NUCLEOTIDE SEQUENCE [LARGE SCALE GENOMIC DNA]</scope>
    <source>
        <strain evidence="8 9">AX4</strain>
    </source>
</reference>
<proteinExistence type="predicted"/>
<protein>
    <recommendedName>
        <fullName evidence="7">Nodulin-like domain-containing protein</fullName>
    </recommendedName>
</protein>
<feature type="transmembrane region" description="Helical" evidence="6">
    <location>
        <begin position="467"/>
        <end position="486"/>
    </location>
</feature>
<dbReference type="VEuPathDB" id="AmoebaDB:DDB_G0268784"/>
<feature type="transmembrane region" description="Helical" evidence="6">
    <location>
        <begin position="217"/>
        <end position="238"/>
    </location>
</feature>
<feature type="transmembrane region" description="Helical" evidence="6">
    <location>
        <begin position="151"/>
        <end position="171"/>
    </location>
</feature>
<evidence type="ECO:0000256" key="6">
    <source>
        <dbReference type="SAM" id="Phobius"/>
    </source>
</evidence>
<organism evidence="8 9">
    <name type="scientific">Dictyostelium discoideum</name>
    <name type="common">Social amoeba</name>
    <dbReference type="NCBI Taxonomy" id="44689"/>
    <lineage>
        <taxon>Eukaryota</taxon>
        <taxon>Amoebozoa</taxon>
        <taxon>Evosea</taxon>
        <taxon>Eumycetozoa</taxon>
        <taxon>Dictyostelia</taxon>
        <taxon>Dictyosteliales</taxon>
        <taxon>Dictyosteliaceae</taxon>
        <taxon>Dictyostelium</taxon>
    </lineage>
</organism>
<dbReference type="SUPFAM" id="SSF103473">
    <property type="entry name" value="MFS general substrate transporter"/>
    <property type="match status" value="1"/>
</dbReference>
<dbReference type="EMBL" id="AAFI02000004">
    <property type="protein sequence ID" value="EAL72981.1"/>
    <property type="molecule type" value="Genomic_DNA"/>
</dbReference>
<evidence type="ECO:0000259" key="7">
    <source>
        <dbReference type="Pfam" id="PF06813"/>
    </source>
</evidence>
<dbReference type="InterPro" id="IPR010658">
    <property type="entry name" value="Nodulin-like"/>
</dbReference>
<dbReference type="GO" id="GO:0022857">
    <property type="term" value="F:transmembrane transporter activity"/>
    <property type="evidence" value="ECO:0007669"/>
    <property type="project" value="InterPro"/>
</dbReference>
<keyword evidence="2 6" id="KW-0812">Transmembrane</keyword>
<keyword evidence="3 6" id="KW-1133">Transmembrane helix</keyword>
<dbReference type="GO" id="GO:0016020">
    <property type="term" value="C:membrane"/>
    <property type="evidence" value="ECO:0000318"/>
    <property type="project" value="GO_Central"/>
</dbReference>
<dbReference type="AlphaFoldDB" id="Q55EQ7"/>
<dbReference type="InterPro" id="IPR038765">
    <property type="entry name" value="Papain-like_cys_pep_sf"/>
</dbReference>
<dbReference type="GeneID" id="8616655"/>
<feature type="transmembrane region" description="Helical" evidence="6">
    <location>
        <begin position="569"/>
        <end position="592"/>
    </location>
</feature>
<evidence type="ECO:0000313" key="8">
    <source>
        <dbReference type="EMBL" id="EAL72981.1"/>
    </source>
</evidence>
<dbReference type="SUPFAM" id="SSF54001">
    <property type="entry name" value="Cysteine proteinases"/>
    <property type="match status" value="1"/>
</dbReference>
<feature type="transmembrane region" description="Helical" evidence="6">
    <location>
        <begin position="244"/>
        <end position="265"/>
    </location>
</feature>
<dbReference type="Gene3D" id="1.20.1250.20">
    <property type="entry name" value="MFS general substrate transporter like domains"/>
    <property type="match status" value="2"/>
</dbReference>
<dbReference type="InParanoid" id="Q55EQ7"/>
<name>Q55EQ7_DICDI</name>
<feature type="compositionally biased region" description="Low complexity" evidence="5">
    <location>
        <begin position="338"/>
        <end position="357"/>
    </location>
</feature>